<reference evidence="7 8" key="1">
    <citation type="submission" date="2023-03" db="EMBL/GenBank/DDBJ databases">
        <title>Altererythrobacter sp. CAU 1644 isolated from sand.</title>
        <authorList>
            <person name="Kim W."/>
        </authorList>
    </citation>
    <scope>NUCLEOTIDE SEQUENCE [LARGE SCALE GENOMIC DNA]</scope>
    <source>
        <strain evidence="7 8">CAU 1644</strain>
    </source>
</reference>
<dbReference type="PROSITE" id="PS51257">
    <property type="entry name" value="PROKAR_LIPOPROTEIN"/>
    <property type="match status" value="1"/>
</dbReference>
<feature type="signal peptide" evidence="5">
    <location>
        <begin position="1"/>
        <end position="18"/>
    </location>
</feature>
<dbReference type="RefSeq" id="WP_278017555.1">
    <property type="nucleotide sequence ID" value="NZ_CP121106.1"/>
</dbReference>
<dbReference type="InterPro" id="IPR000914">
    <property type="entry name" value="SBP_5_dom"/>
</dbReference>
<proteinExistence type="inferred from homology"/>
<evidence type="ECO:0000256" key="2">
    <source>
        <dbReference type="ARBA" id="ARBA00005695"/>
    </source>
</evidence>
<evidence type="ECO:0000313" key="7">
    <source>
        <dbReference type="EMBL" id="WFL78866.1"/>
    </source>
</evidence>
<name>A0ABY8FV41_9SPHN</name>
<evidence type="ECO:0000256" key="1">
    <source>
        <dbReference type="ARBA" id="ARBA00004418"/>
    </source>
</evidence>
<dbReference type="InterPro" id="IPR039424">
    <property type="entry name" value="SBP_5"/>
</dbReference>
<dbReference type="PANTHER" id="PTHR30290:SF10">
    <property type="entry name" value="PERIPLASMIC OLIGOPEPTIDE-BINDING PROTEIN-RELATED"/>
    <property type="match status" value="1"/>
</dbReference>
<protein>
    <submittedName>
        <fullName evidence="7">ABC transporter substrate-binding protein</fullName>
    </submittedName>
</protein>
<comment type="subcellular location">
    <subcellularLocation>
        <location evidence="1">Periplasm</location>
    </subcellularLocation>
</comment>
<dbReference type="EMBL" id="CP121106">
    <property type="protein sequence ID" value="WFL78866.1"/>
    <property type="molecule type" value="Genomic_DNA"/>
</dbReference>
<evidence type="ECO:0000313" key="8">
    <source>
        <dbReference type="Proteomes" id="UP001215827"/>
    </source>
</evidence>
<organism evidence="7 8">
    <name type="scientific">Altererythrobacter arenosus</name>
    <dbReference type="NCBI Taxonomy" id="3032592"/>
    <lineage>
        <taxon>Bacteria</taxon>
        <taxon>Pseudomonadati</taxon>
        <taxon>Pseudomonadota</taxon>
        <taxon>Alphaproteobacteria</taxon>
        <taxon>Sphingomonadales</taxon>
        <taxon>Erythrobacteraceae</taxon>
        <taxon>Altererythrobacter</taxon>
    </lineage>
</organism>
<dbReference type="Gene3D" id="3.40.190.10">
    <property type="entry name" value="Periplasmic binding protein-like II"/>
    <property type="match status" value="1"/>
</dbReference>
<evidence type="ECO:0000259" key="6">
    <source>
        <dbReference type="Pfam" id="PF00496"/>
    </source>
</evidence>
<dbReference type="Pfam" id="PF00496">
    <property type="entry name" value="SBP_bac_5"/>
    <property type="match status" value="1"/>
</dbReference>
<gene>
    <name evidence="7" type="ORF">P7228_07325</name>
</gene>
<comment type="similarity">
    <text evidence="2">Belongs to the bacterial solute-binding protein 5 family.</text>
</comment>
<feature type="domain" description="Solute-binding protein family 5" evidence="6">
    <location>
        <begin position="67"/>
        <end position="317"/>
    </location>
</feature>
<keyword evidence="4 5" id="KW-0732">Signal</keyword>
<dbReference type="Gene3D" id="3.10.105.10">
    <property type="entry name" value="Dipeptide-binding Protein, Domain 3"/>
    <property type="match status" value="1"/>
</dbReference>
<accession>A0ABY8FV41</accession>
<evidence type="ECO:0000256" key="3">
    <source>
        <dbReference type="ARBA" id="ARBA00022448"/>
    </source>
</evidence>
<dbReference type="Proteomes" id="UP001215827">
    <property type="component" value="Chromosome"/>
</dbReference>
<feature type="chain" id="PRO_5047116438" evidence="5">
    <location>
        <begin position="19"/>
        <end position="489"/>
    </location>
</feature>
<sequence length="489" mass="53295">MVRFWLAFLLLVTTAACGQSGGGGPVNVAVIGEPASLFQKGVRLSYGAQHLRSATHEGLIGFDATGQVVPAIAERWLVTDDGLSYIFKLRDSTWPGGERISSRDVQRLLRENIRQLEGTSLGHDLAKISDIRAMAGRVIEIRLSSPMPEFLRLLAQPEMGLIRGGEGTGPFALTREDNSSIARLALLPPELRGLPAADDWRGRSRDLTFRALPAGQAVTAFSNGEVDLVLNGRLAELPLVDTGPLTRGTVRLDPALGLFGLLVRSNEGLLADPRMREALSMAIDRDTMMQPFSIGGWRPSYEIVPRELWGDVVPQRVVWEDWTMEQRRADARNRIGSWARSQGGNAVVSVSLPSGPGSDQLFERIARDFQAIGVTARRAAAGQRGDLELFDSVARYASPRWFLNQFNCGIRSGPCSPQADAMVAESLNEADLNEKSATLAEAQLELRASNIFIPFGAPIRWSLVRGTIAGFEDNGWVLHPLSPLAEPTN</sequence>
<dbReference type="PANTHER" id="PTHR30290">
    <property type="entry name" value="PERIPLASMIC BINDING COMPONENT OF ABC TRANSPORTER"/>
    <property type="match status" value="1"/>
</dbReference>
<evidence type="ECO:0000256" key="4">
    <source>
        <dbReference type="ARBA" id="ARBA00022729"/>
    </source>
</evidence>
<keyword evidence="3" id="KW-0813">Transport</keyword>
<keyword evidence="8" id="KW-1185">Reference proteome</keyword>
<evidence type="ECO:0000256" key="5">
    <source>
        <dbReference type="SAM" id="SignalP"/>
    </source>
</evidence>
<dbReference type="SUPFAM" id="SSF53850">
    <property type="entry name" value="Periplasmic binding protein-like II"/>
    <property type="match status" value="1"/>
</dbReference>